<comment type="caution">
    <text evidence="2">The sequence shown here is derived from an EMBL/GenBank/DDBJ whole genome shotgun (WGS) entry which is preliminary data.</text>
</comment>
<evidence type="ECO:0000313" key="4">
    <source>
        <dbReference type="Proteomes" id="UP000217465"/>
    </source>
</evidence>
<organism evidence="2 5">
    <name type="scientific">Streptococcus parauberis</name>
    <dbReference type="NCBI Taxonomy" id="1348"/>
    <lineage>
        <taxon>Bacteria</taxon>
        <taxon>Bacillati</taxon>
        <taxon>Bacillota</taxon>
        <taxon>Bacilli</taxon>
        <taxon>Lactobacillales</taxon>
        <taxon>Streptococcaceae</taxon>
        <taxon>Streptococcus</taxon>
    </lineage>
</organism>
<evidence type="ECO:0000313" key="2">
    <source>
        <dbReference type="EMBL" id="MDT2732344.1"/>
    </source>
</evidence>
<evidence type="ECO:0000313" key="3">
    <source>
        <dbReference type="EMBL" id="PCH14193.1"/>
    </source>
</evidence>
<dbReference type="InterPro" id="IPR049844">
    <property type="entry name" value="RsaX20-like"/>
</dbReference>
<evidence type="ECO:0000256" key="1">
    <source>
        <dbReference type="SAM" id="MobiDB-lite"/>
    </source>
</evidence>
<dbReference type="Proteomes" id="UP000217465">
    <property type="component" value="Unassembled WGS sequence"/>
</dbReference>
<dbReference type="Proteomes" id="UP001180515">
    <property type="component" value="Unassembled WGS sequence"/>
</dbReference>
<dbReference type="EMBL" id="JARQAG010000015">
    <property type="protein sequence ID" value="MDT2732344.1"/>
    <property type="molecule type" value="Genomic_DNA"/>
</dbReference>
<dbReference type="OrthoDB" id="2148837at2"/>
<name>A0A2I8AJ07_9STRE</name>
<dbReference type="EMBL" id="NSGR01000002">
    <property type="protein sequence ID" value="PCH14193.1"/>
    <property type="molecule type" value="Genomic_DNA"/>
</dbReference>
<protein>
    <submittedName>
        <fullName evidence="2">Metal homeostasis protein</fullName>
    </submittedName>
</protein>
<reference evidence="2" key="2">
    <citation type="submission" date="2023-03" db="EMBL/GenBank/DDBJ databases">
        <authorList>
            <person name="Shen W."/>
            <person name="Cai J."/>
        </authorList>
    </citation>
    <scope>NUCLEOTIDE SEQUENCE</scope>
    <source>
        <strain evidence="2">P82-2</strain>
    </source>
</reference>
<sequence length="38" mass="4433">MAEKTDLASAYRRLKSPNIKTKKRALKIIHEHKRSGKK</sequence>
<evidence type="ECO:0000313" key="5">
    <source>
        <dbReference type="Proteomes" id="UP001180515"/>
    </source>
</evidence>
<dbReference type="RefSeq" id="WP_003105912.1">
    <property type="nucleotide sequence ID" value="NZ_CBCPIC010000050.1"/>
</dbReference>
<dbReference type="AlphaFoldDB" id="A0A2I8AJ07"/>
<dbReference type="NCBIfam" id="NF038026">
    <property type="entry name" value="RsaX20_sORF"/>
    <property type="match status" value="1"/>
</dbReference>
<gene>
    <name evidence="3" type="ORF">A9Y57_00091</name>
    <name evidence="2" type="ORF">P7G31_08910</name>
</gene>
<accession>A0A2I8AJ07</accession>
<feature type="compositionally biased region" description="Basic residues" evidence="1">
    <location>
        <begin position="12"/>
        <end position="38"/>
    </location>
</feature>
<proteinExistence type="predicted"/>
<dbReference type="GeneID" id="61421872"/>
<reference evidence="3 4" key="1">
    <citation type="submission" date="2016-06" db="EMBL/GenBank/DDBJ databases">
        <authorList>
            <person name="Haines A.N."/>
            <person name="Council K.R."/>
        </authorList>
    </citation>
    <scope>NUCLEOTIDE SEQUENCE [LARGE SCALE GENOMIC DNA]</scope>
    <source>
        <strain evidence="3 4">SP158-29</strain>
    </source>
</reference>
<feature type="region of interest" description="Disordered" evidence="1">
    <location>
        <begin position="1"/>
        <end position="38"/>
    </location>
</feature>